<dbReference type="CDD" id="cd07043">
    <property type="entry name" value="STAS_anti-anti-sigma_factors"/>
    <property type="match status" value="1"/>
</dbReference>
<dbReference type="SUPFAM" id="SSF52091">
    <property type="entry name" value="SpoIIaa-like"/>
    <property type="match status" value="1"/>
</dbReference>
<dbReference type="Proteomes" id="UP001490365">
    <property type="component" value="Unassembled WGS sequence"/>
</dbReference>
<comment type="caution">
    <text evidence="3">The sequence shown here is derived from an EMBL/GenBank/DDBJ whole genome shotgun (WGS) entry which is preliminary data.</text>
</comment>
<protein>
    <submittedName>
        <fullName evidence="3">STAS domain-containing protein</fullName>
    </submittedName>
</protein>
<feature type="region of interest" description="Disordered" evidence="1">
    <location>
        <begin position="1"/>
        <end position="25"/>
    </location>
</feature>
<dbReference type="InterPro" id="IPR036513">
    <property type="entry name" value="STAS_dom_sf"/>
</dbReference>
<dbReference type="PANTHER" id="PTHR33495">
    <property type="entry name" value="ANTI-SIGMA FACTOR ANTAGONIST TM_1081-RELATED-RELATED"/>
    <property type="match status" value="1"/>
</dbReference>
<evidence type="ECO:0000313" key="4">
    <source>
        <dbReference type="Proteomes" id="UP001490365"/>
    </source>
</evidence>
<dbReference type="EMBL" id="JBEOZM010000004">
    <property type="protein sequence ID" value="MER6267967.1"/>
    <property type="molecule type" value="Genomic_DNA"/>
</dbReference>
<keyword evidence="4" id="KW-1185">Reference proteome</keyword>
<dbReference type="PROSITE" id="PS50801">
    <property type="entry name" value="STAS"/>
    <property type="match status" value="1"/>
</dbReference>
<dbReference type="RefSeq" id="WP_351956610.1">
    <property type="nucleotide sequence ID" value="NZ_JBEOZM010000004.1"/>
</dbReference>
<dbReference type="InterPro" id="IPR002645">
    <property type="entry name" value="STAS_dom"/>
</dbReference>
<name>A0ABV1TD48_9ACTN</name>
<accession>A0ABV1TD48</accession>
<feature type="domain" description="STAS" evidence="2">
    <location>
        <begin position="22"/>
        <end position="124"/>
    </location>
</feature>
<proteinExistence type="predicted"/>
<dbReference type="InterPro" id="IPR058548">
    <property type="entry name" value="MlaB-like_STAS"/>
</dbReference>
<dbReference type="Gene3D" id="3.30.750.24">
    <property type="entry name" value="STAS domain"/>
    <property type="match status" value="1"/>
</dbReference>
<evidence type="ECO:0000313" key="3">
    <source>
        <dbReference type="EMBL" id="MER6267967.1"/>
    </source>
</evidence>
<evidence type="ECO:0000256" key="1">
    <source>
        <dbReference type="SAM" id="MobiDB-lite"/>
    </source>
</evidence>
<gene>
    <name evidence="3" type="ORF">ABT211_11775</name>
</gene>
<evidence type="ECO:0000259" key="2">
    <source>
        <dbReference type="PROSITE" id="PS50801"/>
    </source>
</evidence>
<dbReference type="PANTHER" id="PTHR33495:SF2">
    <property type="entry name" value="ANTI-SIGMA FACTOR ANTAGONIST TM_1081-RELATED"/>
    <property type="match status" value="1"/>
</dbReference>
<sequence>MSSANGGESRPEPTTSHAASLPHLTQHEQEGAWVVAVHGAFDANSAPALAAALQDAATTHPTVVVDAAGVTFADSTVLTVLLNFHHGHRLRLARPAHQLQRVLELTGADQVLDIRPTVQDAIIP</sequence>
<reference evidence="3 4" key="1">
    <citation type="submission" date="2024-06" db="EMBL/GenBank/DDBJ databases">
        <title>The Natural Products Discovery Center: Release of the First 8490 Sequenced Strains for Exploring Actinobacteria Biosynthetic Diversity.</title>
        <authorList>
            <person name="Kalkreuter E."/>
            <person name="Kautsar S.A."/>
            <person name="Yang D."/>
            <person name="Bader C.D."/>
            <person name="Teijaro C.N."/>
            <person name="Fluegel L."/>
            <person name="Davis C.M."/>
            <person name="Simpson J.R."/>
            <person name="Lauterbach L."/>
            <person name="Steele A.D."/>
            <person name="Gui C."/>
            <person name="Meng S."/>
            <person name="Li G."/>
            <person name="Viehrig K."/>
            <person name="Ye F."/>
            <person name="Su P."/>
            <person name="Kiefer A.F."/>
            <person name="Nichols A."/>
            <person name="Cepeda A.J."/>
            <person name="Yan W."/>
            <person name="Fan B."/>
            <person name="Jiang Y."/>
            <person name="Adhikari A."/>
            <person name="Zheng C.-J."/>
            <person name="Schuster L."/>
            <person name="Cowan T.M."/>
            <person name="Smanski M.J."/>
            <person name="Chevrette M.G."/>
            <person name="De Carvalho L.P.S."/>
            <person name="Shen B."/>
        </authorList>
    </citation>
    <scope>NUCLEOTIDE SEQUENCE [LARGE SCALE GENOMIC DNA]</scope>
    <source>
        <strain evidence="3 4">NPDC001694</strain>
    </source>
</reference>
<organism evidence="3 4">
    <name type="scientific">Streptomyces sp. 900105755</name>
    <dbReference type="NCBI Taxonomy" id="3154389"/>
    <lineage>
        <taxon>Bacteria</taxon>
        <taxon>Bacillati</taxon>
        <taxon>Actinomycetota</taxon>
        <taxon>Actinomycetes</taxon>
        <taxon>Kitasatosporales</taxon>
        <taxon>Streptomycetaceae</taxon>
        <taxon>Streptomyces</taxon>
    </lineage>
</organism>
<dbReference type="Pfam" id="PF13466">
    <property type="entry name" value="STAS_2"/>
    <property type="match status" value="1"/>
</dbReference>
<feature type="compositionally biased region" description="Polar residues" evidence="1">
    <location>
        <begin position="1"/>
        <end position="18"/>
    </location>
</feature>